<protein>
    <submittedName>
        <fullName evidence="3">YceI family protein</fullName>
    </submittedName>
</protein>
<dbReference type="InterPro" id="IPR036761">
    <property type="entry name" value="TTHA0802/YceI-like_sf"/>
</dbReference>
<dbReference type="SUPFAM" id="SSF101874">
    <property type="entry name" value="YceI-like"/>
    <property type="match status" value="1"/>
</dbReference>
<comment type="caution">
    <text evidence="3">The sequence shown here is derived from an EMBL/GenBank/DDBJ whole genome shotgun (WGS) entry which is preliminary data.</text>
</comment>
<accession>A0ABT3ZSE6</accession>
<feature type="chain" id="PRO_5045330301" evidence="1">
    <location>
        <begin position="21"/>
        <end position="192"/>
    </location>
</feature>
<name>A0ABT3ZSE6_9BURK</name>
<dbReference type="PANTHER" id="PTHR34406">
    <property type="entry name" value="PROTEIN YCEI"/>
    <property type="match status" value="1"/>
</dbReference>
<gene>
    <name evidence="3" type="ORF">OVY01_18840</name>
</gene>
<sequence length="192" mass="20705">MKLRTLAAAVIAFAAAPAFAASVTYNLDPSHTYPSFETDHFGGASVWRGKFTKSSGTVTLDRAAKTGSLDVTIDASSIDTGNAALDKHVAGPEMLDAAKFPTAVYKGTSMRFKGDTPTEVIGTLTLHGVTRPLNLKIDSFKCYTNPMMKKEVCGADAKAEFNRDDFGVDYGKTYGFKMWTRLEIQVEGVKAD</sequence>
<evidence type="ECO:0000259" key="2">
    <source>
        <dbReference type="SMART" id="SM00867"/>
    </source>
</evidence>
<keyword evidence="4" id="KW-1185">Reference proteome</keyword>
<dbReference type="EMBL" id="JAPMXC010000010">
    <property type="protein sequence ID" value="MCY0389207.1"/>
    <property type="molecule type" value="Genomic_DNA"/>
</dbReference>
<evidence type="ECO:0000256" key="1">
    <source>
        <dbReference type="SAM" id="SignalP"/>
    </source>
</evidence>
<reference evidence="3" key="1">
    <citation type="submission" date="2022-11" db="EMBL/GenBank/DDBJ databases">
        <title>Robbsia betulipollinis sp. nov., isolated from pollen of birch (Betula pendula).</title>
        <authorList>
            <person name="Shi H."/>
            <person name="Ambika Manirajan B."/>
            <person name="Ratering S."/>
            <person name="Geissler-Plaum R."/>
            <person name="Schnell S."/>
        </authorList>
    </citation>
    <scope>NUCLEOTIDE SEQUENCE</scope>
    <source>
        <strain evidence="3">Bb-Pol-6</strain>
    </source>
</reference>
<dbReference type="Proteomes" id="UP001082899">
    <property type="component" value="Unassembled WGS sequence"/>
</dbReference>
<keyword evidence="1" id="KW-0732">Signal</keyword>
<evidence type="ECO:0000313" key="3">
    <source>
        <dbReference type="EMBL" id="MCY0389207.1"/>
    </source>
</evidence>
<proteinExistence type="predicted"/>
<dbReference type="RefSeq" id="WP_267849109.1">
    <property type="nucleotide sequence ID" value="NZ_JAPMXC010000010.1"/>
</dbReference>
<feature type="domain" description="Lipid/polyisoprenoid-binding YceI-like" evidence="2">
    <location>
        <begin position="24"/>
        <end position="189"/>
    </location>
</feature>
<feature type="signal peptide" evidence="1">
    <location>
        <begin position="1"/>
        <end position="20"/>
    </location>
</feature>
<evidence type="ECO:0000313" key="4">
    <source>
        <dbReference type="Proteomes" id="UP001082899"/>
    </source>
</evidence>
<dbReference type="InterPro" id="IPR007372">
    <property type="entry name" value="Lipid/polyisoprenoid-bd_YceI"/>
</dbReference>
<dbReference type="SMART" id="SM00867">
    <property type="entry name" value="YceI"/>
    <property type="match status" value="1"/>
</dbReference>
<dbReference type="PANTHER" id="PTHR34406:SF2">
    <property type="entry name" value="PERIPLASMIC PROTEIN"/>
    <property type="match status" value="1"/>
</dbReference>
<organism evidence="3 4">
    <name type="scientific">Robbsia betulipollinis</name>
    <dbReference type="NCBI Taxonomy" id="2981849"/>
    <lineage>
        <taxon>Bacteria</taxon>
        <taxon>Pseudomonadati</taxon>
        <taxon>Pseudomonadota</taxon>
        <taxon>Betaproteobacteria</taxon>
        <taxon>Burkholderiales</taxon>
        <taxon>Burkholderiaceae</taxon>
        <taxon>Robbsia</taxon>
    </lineage>
</organism>
<dbReference type="Gene3D" id="2.40.128.110">
    <property type="entry name" value="Lipid/polyisoprenoid-binding, YceI-like"/>
    <property type="match status" value="1"/>
</dbReference>
<dbReference type="Pfam" id="PF04264">
    <property type="entry name" value="YceI"/>
    <property type="match status" value="1"/>
</dbReference>